<name>A0A0A8Z1Y9_ARUDO</name>
<accession>A0A0A8Z1Y9</accession>
<proteinExistence type="predicted"/>
<reference evidence="1" key="1">
    <citation type="submission" date="2014-09" db="EMBL/GenBank/DDBJ databases">
        <authorList>
            <person name="Magalhaes I.L.F."/>
            <person name="Oliveira U."/>
            <person name="Santos F.R."/>
            <person name="Vidigal T.H.D.A."/>
            <person name="Brescovit A.D."/>
            <person name="Santos A.J."/>
        </authorList>
    </citation>
    <scope>NUCLEOTIDE SEQUENCE</scope>
    <source>
        <tissue evidence="1">Shoot tissue taken approximately 20 cm above the soil surface</tissue>
    </source>
</reference>
<reference evidence="1" key="2">
    <citation type="journal article" date="2015" name="Data Brief">
        <title>Shoot transcriptome of the giant reed, Arundo donax.</title>
        <authorList>
            <person name="Barrero R.A."/>
            <person name="Guerrero F.D."/>
            <person name="Moolhuijzen P."/>
            <person name="Goolsby J.A."/>
            <person name="Tidwell J."/>
            <person name="Bellgard S.E."/>
            <person name="Bellgard M.I."/>
        </authorList>
    </citation>
    <scope>NUCLEOTIDE SEQUENCE</scope>
    <source>
        <tissue evidence="1">Shoot tissue taken approximately 20 cm above the soil surface</tissue>
    </source>
</reference>
<sequence length="49" mass="5692">MKIFNIFLHHVSLPENFGSRFFSHWDCSDALQVVMRHLLPIGGAKPLRK</sequence>
<dbReference type="EMBL" id="GBRH01264476">
    <property type="protein sequence ID" value="JAD33419.1"/>
    <property type="molecule type" value="Transcribed_RNA"/>
</dbReference>
<organism evidence="1">
    <name type="scientific">Arundo donax</name>
    <name type="common">Giant reed</name>
    <name type="synonym">Donax arundinaceus</name>
    <dbReference type="NCBI Taxonomy" id="35708"/>
    <lineage>
        <taxon>Eukaryota</taxon>
        <taxon>Viridiplantae</taxon>
        <taxon>Streptophyta</taxon>
        <taxon>Embryophyta</taxon>
        <taxon>Tracheophyta</taxon>
        <taxon>Spermatophyta</taxon>
        <taxon>Magnoliopsida</taxon>
        <taxon>Liliopsida</taxon>
        <taxon>Poales</taxon>
        <taxon>Poaceae</taxon>
        <taxon>PACMAD clade</taxon>
        <taxon>Arundinoideae</taxon>
        <taxon>Arundineae</taxon>
        <taxon>Arundo</taxon>
    </lineage>
</organism>
<protein>
    <submittedName>
        <fullName evidence="1">Uncharacterized protein</fullName>
    </submittedName>
</protein>
<evidence type="ECO:0000313" key="1">
    <source>
        <dbReference type="EMBL" id="JAD33419.1"/>
    </source>
</evidence>
<dbReference type="AlphaFoldDB" id="A0A0A8Z1Y9"/>